<dbReference type="AlphaFoldDB" id="K0T235"/>
<reference evidence="2 3" key="1">
    <citation type="journal article" date="2012" name="Genome Biol.">
        <title>Genome and low-iron response of an oceanic diatom adapted to chronic iron limitation.</title>
        <authorList>
            <person name="Lommer M."/>
            <person name="Specht M."/>
            <person name="Roy A.S."/>
            <person name="Kraemer L."/>
            <person name="Andreson R."/>
            <person name="Gutowska M.A."/>
            <person name="Wolf J."/>
            <person name="Bergner S.V."/>
            <person name="Schilhabel M.B."/>
            <person name="Klostermeier U.C."/>
            <person name="Beiko R.G."/>
            <person name="Rosenstiel P."/>
            <person name="Hippler M."/>
            <person name="Laroche J."/>
        </authorList>
    </citation>
    <scope>NUCLEOTIDE SEQUENCE [LARGE SCALE GENOMIC DNA]</scope>
    <source>
        <strain evidence="2 3">CCMP1005</strain>
    </source>
</reference>
<evidence type="ECO:0000313" key="3">
    <source>
        <dbReference type="Proteomes" id="UP000266841"/>
    </source>
</evidence>
<proteinExistence type="predicted"/>
<keyword evidence="1" id="KW-0812">Transmembrane</keyword>
<name>K0T235_THAOC</name>
<dbReference type="EMBL" id="AGNL01006718">
    <property type="protein sequence ID" value="EJK71840.1"/>
    <property type="molecule type" value="Genomic_DNA"/>
</dbReference>
<feature type="transmembrane region" description="Helical" evidence="1">
    <location>
        <begin position="286"/>
        <end position="306"/>
    </location>
</feature>
<evidence type="ECO:0000256" key="1">
    <source>
        <dbReference type="SAM" id="Phobius"/>
    </source>
</evidence>
<feature type="transmembrane region" description="Helical" evidence="1">
    <location>
        <begin position="40"/>
        <end position="59"/>
    </location>
</feature>
<protein>
    <submittedName>
        <fullName evidence="2">Uncharacterized protein</fullName>
    </submittedName>
</protein>
<comment type="caution">
    <text evidence="2">The sequence shown here is derived from an EMBL/GenBank/DDBJ whole genome shotgun (WGS) entry which is preliminary data.</text>
</comment>
<keyword evidence="1" id="KW-0472">Membrane</keyword>
<keyword evidence="1" id="KW-1133">Transmembrane helix</keyword>
<dbReference type="Proteomes" id="UP000266841">
    <property type="component" value="Unassembled WGS sequence"/>
</dbReference>
<sequence>MTSYTVPLVYDKTVLVIPMPGSKKSLRFETAKVLQPFTPWLWVLVVFVILTAAVLGVWFSDSEKLAKKNYGKSLRKLKAGGVKKSKSKAVYSRLIADGFLEKGLFFFSAGVERDEAASLPQKTGTDEYVGTMQQAVTAGMVICAHPALEDLLVRNWPQAKFEFDRSGNEWQGVLDLYRAGGCDVLAVGREDNMLDNELMNQFCDEGLVFTDSLIVETPVALPARPDIASGLSYWIFRAEKYHGVSIANSAKEYVEKYGPPKCESELSNLGGIEEVDDLTPLSPENMVFPIIFFSAFALFGIFLHVIDERNHKKTGRHTLVGRHSTLSLFDDERILAKKDDSFGSIVNADPEDVRPVAGGKTDALSAALAASAQLSTDLGEGVGAHPVPNCNGDALEQTSSDAALRELFESGAIDEALNTLSRLKQLKKVL</sequence>
<accession>K0T235</accession>
<gene>
    <name evidence="2" type="ORF">THAOC_06682</name>
</gene>
<keyword evidence="3" id="KW-1185">Reference proteome</keyword>
<organism evidence="2 3">
    <name type="scientific">Thalassiosira oceanica</name>
    <name type="common">Marine diatom</name>
    <dbReference type="NCBI Taxonomy" id="159749"/>
    <lineage>
        <taxon>Eukaryota</taxon>
        <taxon>Sar</taxon>
        <taxon>Stramenopiles</taxon>
        <taxon>Ochrophyta</taxon>
        <taxon>Bacillariophyta</taxon>
        <taxon>Coscinodiscophyceae</taxon>
        <taxon>Thalassiosirophycidae</taxon>
        <taxon>Thalassiosirales</taxon>
        <taxon>Thalassiosiraceae</taxon>
        <taxon>Thalassiosira</taxon>
    </lineage>
</organism>
<evidence type="ECO:0000313" key="2">
    <source>
        <dbReference type="EMBL" id="EJK71840.1"/>
    </source>
</evidence>
<dbReference type="eggNOG" id="KOG1052">
    <property type="taxonomic scope" value="Eukaryota"/>
</dbReference>